<accession>A0A1I8EDI3</accession>
<reference evidence="6" key="1">
    <citation type="submission" date="2016-11" db="UniProtKB">
        <authorList>
            <consortium name="WormBaseParasite"/>
        </authorList>
    </citation>
    <scope>IDENTIFICATION</scope>
    <source>
        <strain evidence="6">pt0022</strain>
    </source>
</reference>
<dbReference type="AlphaFoldDB" id="A0A1I8EDI3"/>
<protein>
    <submittedName>
        <fullName evidence="6">Uncharacterized protein</fullName>
    </submittedName>
</protein>
<keyword evidence="3" id="KW-0963">Cytoplasm</keyword>
<dbReference type="GO" id="GO:0005737">
    <property type="term" value="C:cytoplasm"/>
    <property type="evidence" value="ECO:0007669"/>
    <property type="project" value="UniProtKB-SubCell"/>
</dbReference>
<name>A0A1I8EDI3_WUCBA</name>
<feature type="region of interest" description="Disordered" evidence="5">
    <location>
        <begin position="279"/>
        <end position="382"/>
    </location>
</feature>
<feature type="compositionally biased region" description="Acidic residues" evidence="5">
    <location>
        <begin position="319"/>
        <end position="331"/>
    </location>
</feature>
<comment type="similarity">
    <text evidence="2">Belongs to the MLF family.</text>
</comment>
<dbReference type="STRING" id="6293.A0A1I8EDI3"/>
<proteinExistence type="inferred from homology"/>
<evidence type="ECO:0000256" key="2">
    <source>
        <dbReference type="ARBA" id="ARBA00008332"/>
    </source>
</evidence>
<evidence type="ECO:0000256" key="3">
    <source>
        <dbReference type="ARBA" id="ARBA00022490"/>
    </source>
</evidence>
<evidence type="ECO:0000256" key="5">
    <source>
        <dbReference type="SAM" id="MobiDB-lite"/>
    </source>
</evidence>
<dbReference type="WBParaSite" id="maker-PairedContig_150-snap-gene-0.3-mRNA-1">
    <property type="protein sequence ID" value="maker-PairedContig_150-snap-gene-0.3-mRNA-1"/>
    <property type="gene ID" value="maker-PairedContig_150-snap-gene-0.3"/>
</dbReference>
<keyword evidence="4" id="KW-0597">Phosphoprotein</keyword>
<organism evidence="6">
    <name type="scientific">Wuchereria bancrofti</name>
    <dbReference type="NCBI Taxonomy" id="6293"/>
    <lineage>
        <taxon>Eukaryota</taxon>
        <taxon>Metazoa</taxon>
        <taxon>Ecdysozoa</taxon>
        <taxon>Nematoda</taxon>
        <taxon>Chromadorea</taxon>
        <taxon>Rhabditida</taxon>
        <taxon>Spirurina</taxon>
        <taxon>Spiruromorpha</taxon>
        <taxon>Filarioidea</taxon>
        <taxon>Onchocercidae</taxon>
        <taxon>Wuchereria</taxon>
    </lineage>
</organism>
<dbReference type="PANTHER" id="PTHR13105">
    <property type="entry name" value="MYELOID LEUKEMIA FACTOR"/>
    <property type="match status" value="1"/>
</dbReference>
<evidence type="ECO:0000313" key="6">
    <source>
        <dbReference type="WBParaSite" id="maker-PairedContig_150-snap-gene-0.3-mRNA-1"/>
    </source>
</evidence>
<sequence>MICIVGGDPMTILEIEHCFALVICFSDRKKETSEDMKEKEIVLIMDDGKKGKNEQKKIGKMQPDDGAGKKNHRNPELTFTVQIIPSSWNRNIHHQIRQQMRDMERMTHGMLSPFGSIFNMHNTFDSIMGEPSGTRQSRDLALMDPFGFNFYDGIMRQMENVQTQAMNDPNTHVFSHSTMISFDGRNGGQPRVVEKTIRKTGDVKETRHAIRTGEDGVGDKLTIGHTIGDRTHVIEKKRDRDGRIRERQSFVNLAQDEAEAFDREFASRARRNLMGGRSDGQRIRAIDGGNRYGGTTSSSRTHASRIGGSGTNAPIITLPDEEDDGDVMVEDDYGRGKRSSSRFASGSGGPVIREVTDDEEDDGNNHKRRKGFFGRLFKENDE</sequence>
<evidence type="ECO:0000256" key="1">
    <source>
        <dbReference type="ARBA" id="ARBA00004496"/>
    </source>
</evidence>
<evidence type="ECO:0000256" key="4">
    <source>
        <dbReference type="ARBA" id="ARBA00022553"/>
    </source>
</evidence>
<feature type="compositionally biased region" description="Basic and acidic residues" evidence="5">
    <location>
        <begin position="46"/>
        <end position="68"/>
    </location>
</feature>
<comment type="subcellular location">
    <subcellularLocation>
        <location evidence="1">Cytoplasm</location>
    </subcellularLocation>
</comment>
<dbReference type="Pfam" id="PF10248">
    <property type="entry name" value="Mlf1IP"/>
    <property type="match status" value="1"/>
</dbReference>
<dbReference type="InterPro" id="IPR019376">
    <property type="entry name" value="Myeloid_leukemia_factor"/>
</dbReference>
<feature type="region of interest" description="Disordered" evidence="5">
    <location>
        <begin position="46"/>
        <end position="73"/>
    </location>
</feature>